<dbReference type="PROSITE" id="PS51186">
    <property type="entry name" value="GNAT"/>
    <property type="match status" value="1"/>
</dbReference>
<sequence>MKFGAVMAKTEDAFTMGKIHSRSWRTAYKGIVPDEIVAAFTADKQAERFARAIAARREEYYLFTVDGRPAGVASLYRSHEDGEPDCVGEIYSIYFHPDFWGTPATQAGLEFCIKRLKSLGYSRLTIWVLCDNIRARRFYEKNGFVRDGRAQQITLGRPLWEERYSMEV</sequence>
<proteinExistence type="predicted"/>
<dbReference type="Gene3D" id="3.40.630.30">
    <property type="match status" value="1"/>
</dbReference>
<organism evidence="2 3">
    <name type="scientific">Pyramidobacter porci</name>
    <dbReference type="NCBI Taxonomy" id="2605789"/>
    <lineage>
        <taxon>Bacteria</taxon>
        <taxon>Thermotogati</taxon>
        <taxon>Synergistota</taxon>
        <taxon>Synergistia</taxon>
        <taxon>Synergistales</taxon>
        <taxon>Dethiosulfovibrionaceae</taxon>
        <taxon>Pyramidobacter</taxon>
    </lineage>
</organism>
<dbReference type="CDD" id="cd04301">
    <property type="entry name" value="NAT_SF"/>
    <property type="match status" value="1"/>
</dbReference>
<dbReference type="SUPFAM" id="SSF55729">
    <property type="entry name" value="Acyl-CoA N-acyltransferases (Nat)"/>
    <property type="match status" value="1"/>
</dbReference>
<dbReference type="GO" id="GO:0016747">
    <property type="term" value="F:acyltransferase activity, transferring groups other than amino-acyl groups"/>
    <property type="evidence" value="ECO:0007669"/>
    <property type="project" value="InterPro"/>
</dbReference>
<accession>A0A6L5YC05</accession>
<reference evidence="2 3" key="1">
    <citation type="submission" date="2019-08" db="EMBL/GenBank/DDBJ databases">
        <title>In-depth cultivation of the pig gut microbiome towards novel bacterial diversity and tailored functional studies.</title>
        <authorList>
            <person name="Wylensek D."/>
            <person name="Hitch T.C.A."/>
            <person name="Clavel T."/>
        </authorList>
    </citation>
    <scope>NUCLEOTIDE SEQUENCE [LARGE SCALE GENOMIC DNA]</scope>
    <source>
        <strain evidence="2 3">SM-530-WT-4B</strain>
    </source>
</reference>
<name>A0A6L5YC05_9BACT</name>
<dbReference type="AlphaFoldDB" id="A0A6L5YC05"/>
<comment type="caution">
    <text evidence="2">The sequence shown here is derived from an EMBL/GenBank/DDBJ whole genome shotgun (WGS) entry which is preliminary data.</text>
</comment>
<dbReference type="Pfam" id="PF00583">
    <property type="entry name" value="Acetyltransf_1"/>
    <property type="match status" value="1"/>
</dbReference>
<evidence type="ECO:0000259" key="1">
    <source>
        <dbReference type="PROSITE" id="PS51186"/>
    </source>
</evidence>
<evidence type="ECO:0000313" key="3">
    <source>
        <dbReference type="Proteomes" id="UP000473699"/>
    </source>
</evidence>
<keyword evidence="3" id="KW-1185">Reference proteome</keyword>
<dbReference type="RefSeq" id="WP_154528669.1">
    <property type="nucleotide sequence ID" value="NZ_VUNH01000005.1"/>
</dbReference>
<keyword evidence="2" id="KW-0808">Transferase</keyword>
<evidence type="ECO:0000313" key="2">
    <source>
        <dbReference type="EMBL" id="MST55578.1"/>
    </source>
</evidence>
<dbReference type="InterPro" id="IPR016181">
    <property type="entry name" value="Acyl_CoA_acyltransferase"/>
</dbReference>
<feature type="domain" description="N-acetyltransferase" evidence="1">
    <location>
        <begin position="19"/>
        <end position="168"/>
    </location>
</feature>
<dbReference type="EMBL" id="VUNH01000005">
    <property type="protein sequence ID" value="MST55578.1"/>
    <property type="molecule type" value="Genomic_DNA"/>
</dbReference>
<gene>
    <name evidence="2" type="ORF">FYJ74_05960</name>
</gene>
<protein>
    <submittedName>
        <fullName evidence="2">GNAT family N-acetyltransferase</fullName>
    </submittedName>
</protein>
<dbReference type="InterPro" id="IPR000182">
    <property type="entry name" value="GNAT_dom"/>
</dbReference>
<dbReference type="Proteomes" id="UP000473699">
    <property type="component" value="Unassembled WGS sequence"/>
</dbReference>